<dbReference type="InterPro" id="IPR020472">
    <property type="entry name" value="WD40_PAC1"/>
</dbReference>
<dbReference type="SMART" id="SM00320">
    <property type="entry name" value="WD40"/>
    <property type="match status" value="7"/>
</dbReference>
<feature type="repeat" description="WD" evidence="3">
    <location>
        <begin position="213"/>
        <end position="254"/>
    </location>
</feature>
<feature type="repeat" description="WD" evidence="3">
    <location>
        <begin position="431"/>
        <end position="463"/>
    </location>
</feature>
<dbReference type="PANTHER" id="PTHR19846:SF0">
    <property type="entry name" value="PRE-MRNA PROCESSING FACTOR 4"/>
    <property type="match status" value="1"/>
</dbReference>
<dbReference type="Gene3D" id="4.10.280.110">
    <property type="entry name" value="Pre-mRNA processing factor 4 domain"/>
    <property type="match status" value="1"/>
</dbReference>
<dbReference type="Pfam" id="PF00400">
    <property type="entry name" value="WD40"/>
    <property type="match status" value="7"/>
</dbReference>
<feature type="repeat" description="WD" evidence="3">
    <location>
        <begin position="255"/>
        <end position="296"/>
    </location>
</feature>
<dbReference type="FunFam" id="2.130.10.10:FF:000411">
    <property type="entry name" value="U4/U6 small nuclear ribonucleoprotein Prp4"/>
    <property type="match status" value="1"/>
</dbReference>
<dbReference type="PANTHER" id="PTHR19846">
    <property type="entry name" value="WD40 REPEAT PROTEIN"/>
    <property type="match status" value="1"/>
</dbReference>
<feature type="domain" description="Pre-mRNA processing factor 4 (PRP4)-like" evidence="4">
    <location>
        <begin position="83"/>
        <end position="143"/>
    </location>
</feature>
<dbReference type="Proteomes" id="UP000239649">
    <property type="component" value="Unassembled WGS sequence"/>
</dbReference>
<dbReference type="InterPro" id="IPR015943">
    <property type="entry name" value="WD40/YVTN_repeat-like_dom_sf"/>
</dbReference>
<evidence type="ECO:0000313" key="6">
    <source>
        <dbReference type="Proteomes" id="UP000239649"/>
    </source>
</evidence>
<sequence length="524" mass="56635">MDIDDEPRLPPAGQAPLVFGTIRPGDSAAAVAAGVAAGNIMRQAVDAEVMDLPEASAEHMRKQQELMKEIELRRKAKATVVPTSDAEVRRMLRQLGEPITLFGEREMERRDRLRRILALMDEDQAVAALGPPTDQEMAEAEQAVAVPSSEVFYTEGPPDLAEARADIAQWSLRRAAVRLAAARRALEDPDENSAAAGSEAERQLKAMTNQASELGDERPIAGCAFSPDGTQLATGAWSGTLKLWSMPSLTKRLTVNAHAERVTGVAWHPEASTTGRMEEAVTLATGATDATAKLWSGEGKLLRTLTGHSDRLGRVAFHPMGRHLGTASFDQTWRLWDIESGSCLLEQEGHSRAVYAVAFQNDGSLAASGGMDAIARVWDCRSGRNVHTCEGHVKAVLSLDWSPCGYLLATGSEDNTARVWDLRKRGVVAILPGHTSLISQVRFEPTEGRYLLTAGYDNTCRLWGGPRFRLARTLAGHESKVMGADISSDGSYTVATAGYDRTIKLYQPDPLAVAEAAAEADSRL</sequence>
<dbReference type="EMBL" id="LHPF02000024">
    <property type="protein sequence ID" value="PSC69723.1"/>
    <property type="molecule type" value="Genomic_DNA"/>
</dbReference>
<comment type="caution">
    <text evidence="5">The sequence shown here is derived from an EMBL/GenBank/DDBJ whole genome shotgun (WGS) entry which is preliminary data.</text>
</comment>
<evidence type="ECO:0000256" key="1">
    <source>
        <dbReference type="ARBA" id="ARBA00022574"/>
    </source>
</evidence>
<dbReference type="PRINTS" id="PR00320">
    <property type="entry name" value="GPROTEINBRPT"/>
</dbReference>
<dbReference type="InterPro" id="IPR014906">
    <property type="entry name" value="PRP4-like"/>
</dbReference>
<dbReference type="GO" id="GO:0046540">
    <property type="term" value="C:U4/U6 x U5 tri-snRNP complex"/>
    <property type="evidence" value="ECO:0007669"/>
    <property type="project" value="TreeGrafter"/>
</dbReference>
<feature type="repeat" description="WD" evidence="3">
    <location>
        <begin position="389"/>
        <end position="430"/>
    </location>
</feature>
<dbReference type="STRING" id="554055.A0A2P6V6K8"/>
<dbReference type="GO" id="GO:0017070">
    <property type="term" value="F:U6 snRNA binding"/>
    <property type="evidence" value="ECO:0007669"/>
    <property type="project" value="TreeGrafter"/>
</dbReference>
<organism evidence="5 6">
    <name type="scientific">Micractinium conductrix</name>
    <dbReference type="NCBI Taxonomy" id="554055"/>
    <lineage>
        <taxon>Eukaryota</taxon>
        <taxon>Viridiplantae</taxon>
        <taxon>Chlorophyta</taxon>
        <taxon>core chlorophytes</taxon>
        <taxon>Trebouxiophyceae</taxon>
        <taxon>Chlorellales</taxon>
        <taxon>Chlorellaceae</taxon>
        <taxon>Chlorella clade</taxon>
        <taxon>Micractinium</taxon>
    </lineage>
</organism>
<dbReference type="Gene3D" id="2.130.10.10">
    <property type="entry name" value="YVTN repeat-like/Quinoprotein amine dehydrogenase"/>
    <property type="match status" value="2"/>
</dbReference>
<proteinExistence type="predicted"/>
<evidence type="ECO:0000256" key="3">
    <source>
        <dbReference type="PROSITE-ProRule" id="PRU00221"/>
    </source>
</evidence>
<dbReference type="InterPro" id="IPR019775">
    <property type="entry name" value="WD40_repeat_CS"/>
</dbReference>
<keyword evidence="2" id="KW-0677">Repeat</keyword>
<feature type="repeat" description="WD" evidence="3">
    <location>
        <begin position="474"/>
        <end position="507"/>
    </location>
</feature>
<gene>
    <name evidence="5" type="ORF">C2E20_6807</name>
</gene>
<dbReference type="InterPro" id="IPR036322">
    <property type="entry name" value="WD40_repeat_dom_sf"/>
</dbReference>
<dbReference type="GO" id="GO:0000398">
    <property type="term" value="P:mRNA splicing, via spliceosome"/>
    <property type="evidence" value="ECO:0007669"/>
    <property type="project" value="TreeGrafter"/>
</dbReference>
<dbReference type="PROSITE" id="PS00678">
    <property type="entry name" value="WD_REPEATS_1"/>
    <property type="match status" value="3"/>
</dbReference>
<dbReference type="InterPro" id="IPR036285">
    <property type="entry name" value="PRP4-like_sf"/>
</dbReference>
<dbReference type="CDD" id="cd00200">
    <property type="entry name" value="WD40"/>
    <property type="match status" value="1"/>
</dbReference>
<dbReference type="SUPFAM" id="SSF158230">
    <property type="entry name" value="PRP4-like"/>
    <property type="match status" value="1"/>
</dbReference>
<dbReference type="Pfam" id="PF08799">
    <property type="entry name" value="PRP4"/>
    <property type="match status" value="1"/>
</dbReference>
<dbReference type="OrthoDB" id="540662at2759"/>
<dbReference type="SMART" id="SM00500">
    <property type="entry name" value="SFM"/>
    <property type="match status" value="1"/>
</dbReference>
<keyword evidence="1 3" id="KW-0853">WD repeat</keyword>
<keyword evidence="6" id="KW-1185">Reference proteome</keyword>
<feature type="repeat" description="WD" evidence="3">
    <location>
        <begin position="347"/>
        <end position="388"/>
    </location>
</feature>
<accession>A0A2P6V6K8</accession>
<dbReference type="AlphaFoldDB" id="A0A2P6V6K8"/>
<reference evidence="5 6" key="1">
    <citation type="journal article" date="2018" name="Plant J.">
        <title>Genome sequences of Chlorella sorokiniana UTEX 1602 and Micractinium conductrix SAG 241.80: implications to maltose excretion by a green alga.</title>
        <authorList>
            <person name="Arriola M.B."/>
            <person name="Velmurugan N."/>
            <person name="Zhang Y."/>
            <person name="Plunkett M.H."/>
            <person name="Hondzo H."/>
            <person name="Barney B.M."/>
        </authorList>
    </citation>
    <scope>NUCLEOTIDE SEQUENCE [LARGE SCALE GENOMIC DNA]</scope>
    <source>
        <strain evidence="5 6">SAG 241.80</strain>
    </source>
</reference>
<dbReference type="InterPro" id="IPR001680">
    <property type="entry name" value="WD40_rpt"/>
</dbReference>
<evidence type="ECO:0000259" key="4">
    <source>
        <dbReference type="SMART" id="SM00500"/>
    </source>
</evidence>
<dbReference type="PROSITE" id="PS50294">
    <property type="entry name" value="WD_REPEATS_REGION"/>
    <property type="match status" value="4"/>
</dbReference>
<dbReference type="PROSITE" id="PS50082">
    <property type="entry name" value="WD_REPEATS_2"/>
    <property type="match status" value="7"/>
</dbReference>
<dbReference type="SUPFAM" id="SSF50978">
    <property type="entry name" value="WD40 repeat-like"/>
    <property type="match status" value="1"/>
</dbReference>
<dbReference type="GO" id="GO:0030621">
    <property type="term" value="F:U4 snRNA binding"/>
    <property type="evidence" value="ECO:0007669"/>
    <property type="project" value="TreeGrafter"/>
</dbReference>
<protein>
    <submittedName>
        <fullName evidence="5">U4 U6 small nuclear ribonucleo PRP4</fullName>
    </submittedName>
</protein>
<feature type="repeat" description="WD" evidence="3">
    <location>
        <begin position="305"/>
        <end position="346"/>
    </location>
</feature>
<evidence type="ECO:0000256" key="2">
    <source>
        <dbReference type="ARBA" id="ARBA00022737"/>
    </source>
</evidence>
<evidence type="ECO:0000313" key="5">
    <source>
        <dbReference type="EMBL" id="PSC69723.1"/>
    </source>
</evidence>
<name>A0A2P6V6K8_9CHLO</name>